<comment type="caution">
    <text evidence="1">The sequence shown here is derived from an EMBL/GenBank/DDBJ whole genome shotgun (WGS) entry which is preliminary data.</text>
</comment>
<sequence>MASLTLDGAATIAQDSTFQRRVALAFYFVARKVVTETGTTGKEQRVAFARSIVLQGLDMFTQYAALVVTDPTIVAAGPTAQAGITDAQIIAAVTGMWNSLSNV</sequence>
<accession>A0A4V2FR61</accession>
<dbReference type="EMBL" id="SHKL01000001">
    <property type="protein sequence ID" value="RZT87450.1"/>
    <property type="molecule type" value="Genomic_DNA"/>
</dbReference>
<name>A0A4V2FR61_PSEST</name>
<dbReference type="RefSeq" id="WP_130291602.1">
    <property type="nucleotide sequence ID" value="NZ_SHKL01000001.1"/>
</dbReference>
<organism evidence="1 2">
    <name type="scientific">Pseudonocardia sediminis</name>
    <dbReference type="NCBI Taxonomy" id="1397368"/>
    <lineage>
        <taxon>Bacteria</taxon>
        <taxon>Bacillati</taxon>
        <taxon>Actinomycetota</taxon>
        <taxon>Actinomycetes</taxon>
        <taxon>Pseudonocardiales</taxon>
        <taxon>Pseudonocardiaceae</taxon>
        <taxon>Pseudonocardia</taxon>
    </lineage>
</organism>
<keyword evidence="2" id="KW-1185">Reference proteome</keyword>
<dbReference type="AlphaFoldDB" id="A0A4V2FR61"/>
<dbReference type="Proteomes" id="UP000291591">
    <property type="component" value="Unassembled WGS sequence"/>
</dbReference>
<gene>
    <name evidence="1" type="ORF">EV383_4374</name>
</gene>
<evidence type="ECO:0000313" key="1">
    <source>
        <dbReference type="EMBL" id="RZT87450.1"/>
    </source>
</evidence>
<protein>
    <submittedName>
        <fullName evidence="1">Uncharacterized protein</fullName>
    </submittedName>
</protein>
<evidence type="ECO:0000313" key="2">
    <source>
        <dbReference type="Proteomes" id="UP000291591"/>
    </source>
</evidence>
<reference evidence="1 2" key="1">
    <citation type="submission" date="2019-02" db="EMBL/GenBank/DDBJ databases">
        <title>Sequencing the genomes of 1000 actinobacteria strains.</title>
        <authorList>
            <person name="Klenk H.-P."/>
        </authorList>
    </citation>
    <scope>NUCLEOTIDE SEQUENCE [LARGE SCALE GENOMIC DNA]</scope>
    <source>
        <strain evidence="1 2">DSM 45779</strain>
    </source>
</reference>
<proteinExistence type="predicted"/>